<gene>
    <name evidence="2" type="ORF">K469DRAFT_719167</name>
</gene>
<dbReference type="EMBL" id="ML994616">
    <property type="protein sequence ID" value="KAF2192080.1"/>
    <property type="molecule type" value="Genomic_DNA"/>
</dbReference>
<sequence length="59" mass="6765">MDIPFPQPSLVLDSANENHWEHLKPTSKQLYLIEDKPLSQVIELMKTSYGFNATTFAKT</sequence>
<dbReference type="Proteomes" id="UP000800200">
    <property type="component" value="Unassembled WGS sequence"/>
</dbReference>
<organism evidence="2 3">
    <name type="scientific">Zopfia rhizophila CBS 207.26</name>
    <dbReference type="NCBI Taxonomy" id="1314779"/>
    <lineage>
        <taxon>Eukaryota</taxon>
        <taxon>Fungi</taxon>
        <taxon>Dikarya</taxon>
        <taxon>Ascomycota</taxon>
        <taxon>Pezizomycotina</taxon>
        <taxon>Dothideomycetes</taxon>
        <taxon>Dothideomycetes incertae sedis</taxon>
        <taxon>Zopfiaceae</taxon>
        <taxon>Zopfia</taxon>
    </lineage>
</organism>
<name>A0A6A6EPQ9_9PEZI</name>
<dbReference type="OrthoDB" id="5308957at2759"/>
<evidence type="ECO:0000259" key="1">
    <source>
        <dbReference type="Pfam" id="PF14420"/>
    </source>
</evidence>
<dbReference type="Pfam" id="PF14420">
    <property type="entry name" value="Clr5"/>
    <property type="match status" value="1"/>
</dbReference>
<evidence type="ECO:0000313" key="3">
    <source>
        <dbReference type="Proteomes" id="UP000800200"/>
    </source>
</evidence>
<keyword evidence="3" id="KW-1185">Reference proteome</keyword>
<dbReference type="InterPro" id="IPR025676">
    <property type="entry name" value="Clr5_dom"/>
</dbReference>
<accession>A0A6A6EPQ9</accession>
<evidence type="ECO:0000313" key="2">
    <source>
        <dbReference type="EMBL" id="KAF2192080.1"/>
    </source>
</evidence>
<feature type="domain" description="Clr5" evidence="1">
    <location>
        <begin position="18"/>
        <end position="54"/>
    </location>
</feature>
<protein>
    <recommendedName>
        <fullName evidence="1">Clr5 domain-containing protein</fullName>
    </recommendedName>
</protein>
<dbReference type="AlphaFoldDB" id="A0A6A6EPQ9"/>
<proteinExistence type="predicted"/>
<reference evidence="2" key="1">
    <citation type="journal article" date="2020" name="Stud. Mycol.">
        <title>101 Dothideomycetes genomes: a test case for predicting lifestyles and emergence of pathogens.</title>
        <authorList>
            <person name="Haridas S."/>
            <person name="Albert R."/>
            <person name="Binder M."/>
            <person name="Bloem J."/>
            <person name="Labutti K."/>
            <person name="Salamov A."/>
            <person name="Andreopoulos B."/>
            <person name="Baker S."/>
            <person name="Barry K."/>
            <person name="Bills G."/>
            <person name="Bluhm B."/>
            <person name="Cannon C."/>
            <person name="Castanera R."/>
            <person name="Culley D."/>
            <person name="Daum C."/>
            <person name="Ezra D."/>
            <person name="Gonzalez J."/>
            <person name="Henrissat B."/>
            <person name="Kuo A."/>
            <person name="Liang C."/>
            <person name="Lipzen A."/>
            <person name="Lutzoni F."/>
            <person name="Magnuson J."/>
            <person name="Mondo S."/>
            <person name="Nolan M."/>
            <person name="Ohm R."/>
            <person name="Pangilinan J."/>
            <person name="Park H.-J."/>
            <person name="Ramirez L."/>
            <person name="Alfaro M."/>
            <person name="Sun H."/>
            <person name="Tritt A."/>
            <person name="Yoshinaga Y."/>
            <person name="Zwiers L.-H."/>
            <person name="Turgeon B."/>
            <person name="Goodwin S."/>
            <person name="Spatafora J."/>
            <person name="Crous P."/>
            <person name="Grigoriev I."/>
        </authorList>
    </citation>
    <scope>NUCLEOTIDE SEQUENCE</scope>
    <source>
        <strain evidence="2">CBS 207.26</strain>
    </source>
</reference>